<organism evidence="2 3">
    <name type="scientific">Micromonospora cathayae</name>
    <dbReference type="NCBI Taxonomy" id="3028804"/>
    <lineage>
        <taxon>Bacteria</taxon>
        <taxon>Bacillati</taxon>
        <taxon>Actinomycetota</taxon>
        <taxon>Actinomycetes</taxon>
        <taxon>Micromonosporales</taxon>
        <taxon>Micromonosporaceae</taxon>
        <taxon>Micromonospora</taxon>
    </lineage>
</organism>
<dbReference type="SUPFAM" id="SSF53597">
    <property type="entry name" value="Dihydrofolate reductase-like"/>
    <property type="match status" value="1"/>
</dbReference>
<evidence type="ECO:0000313" key="2">
    <source>
        <dbReference type="EMBL" id="WDZ87777.1"/>
    </source>
</evidence>
<feature type="domain" description="Bacterial bifunctional deaminase-reductase C-terminal" evidence="1">
    <location>
        <begin position="2"/>
        <end position="178"/>
    </location>
</feature>
<dbReference type="InterPro" id="IPR050765">
    <property type="entry name" value="Riboflavin_Biosynth_HTPR"/>
</dbReference>
<sequence>MRKLVVNAFLTLDGVMQSPGGPQEDPSGDFHQGGWIVNLFDDAVGETMGEIMGQPFDLLLGRRTYEIFASHWPNVRDDPGADALNAAHKYVASTTLRNPAWGPATVFGGDAPARIAELKRGDGPEIQVHGSSNLIQTLLRHDLVDEFRLMVFPVVVGAGKRLFGDGTLPRRFEVASTRISPSGTFIVTYQPTGEIEIGSFALAEPSEEEQQRRLATA</sequence>
<dbReference type="EMBL" id="CP118615">
    <property type="protein sequence ID" value="WDZ87777.1"/>
    <property type="molecule type" value="Genomic_DNA"/>
</dbReference>
<proteinExistence type="predicted"/>
<dbReference type="InterPro" id="IPR002734">
    <property type="entry name" value="RibDG_C"/>
</dbReference>
<dbReference type="RefSeq" id="WP_275034787.1">
    <property type="nucleotide sequence ID" value="NZ_CP118615.1"/>
</dbReference>
<accession>A0ABY8A0C9</accession>
<dbReference type="Gene3D" id="3.40.430.10">
    <property type="entry name" value="Dihydrofolate Reductase, subunit A"/>
    <property type="match status" value="1"/>
</dbReference>
<protein>
    <submittedName>
        <fullName evidence="2">Dihydrofolate reductase family protein</fullName>
    </submittedName>
</protein>
<keyword evidence="3" id="KW-1185">Reference proteome</keyword>
<dbReference type="PANTHER" id="PTHR38011:SF2">
    <property type="entry name" value="BIFUNCTIONAL DEAMINASE-REDUCTASE DOMAIN PROTEIN"/>
    <property type="match status" value="1"/>
</dbReference>
<dbReference type="Proteomes" id="UP001219605">
    <property type="component" value="Chromosome"/>
</dbReference>
<dbReference type="InterPro" id="IPR024072">
    <property type="entry name" value="DHFR-like_dom_sf"/>
</dbReference>
<dbReference type="PANTHER" id="PTHR38011">
    <property type="entry name" value="DIHYDROFOLATE REDUCTASE FAMILY PROTEIN (AFU_ORTHOLOGUE AFUA_8G06820)"/>
    <property type="match status" value="1"/>
</dbReference>
<reference evidence="2 3" key="1">
    <citation type="submission" date="2023-02" db="EMBL/GenBank/DDBJ databases">
        <authorList>
            <person name="Mo P."/>
        </authorList>
    </citation>
    <scope>NUCLEOTIDE SEQUENCE [LARGE SCALE GENOMIC DNA]</scope>
    <source>
        <strain evidence="2 3">HUAS 3</strain>
    </source>
</reference>
<name>A0ABY8A0C9_9ACTN</name>
<evidence type="ECO:0000259" key="1">
    <source>
        <dbReference type="Pfam" id="PF01872"/>
    </source>
</evidence>
<dbReference type="Pfam" id="PF01872">
    <property type="entry name" value="RibD_C"/>
    <property type="match status" value="1"/>
</dbReference>
<evidence type="ECO:0000313" key="3">
    <source>
        <dbReference type="Proteomes" id="UP001219605"/>
    </source>
</evidence>
<gene>
    <name evidence="2" type="ORF">PVK37_15895</name>
</gene>